<dbReference type="Gene3D" id="3.20.10.10">
    <property type="entry name" value="D-amino Acid Aminotransferase, subunit A, domain 2"/>
    <property type="match status" value="1"/>
</dbReference>
<dbReference type="Gene3D" id="3.30.470.10">
    <property type="match status" value="1"/>
</dbReference>
<dbReference type="Pfam" id="PF01063">
    <property type="entry name" value="Aminotran_4"/>
    <property type="match status" value="1"/>
</dbReference>
<keyword evidence="2" id="KW-1185">Reference proteome</keyword>
<dbReference type="RefSeq" id="WP_091626747.1">
    <property type="nucleotide sequence ID" value="NZ_FNZN01000010.1"/>
</dbReference>
<name>A0A1H7VYR8_9FLAO</name>
<dbReference type="OrthoDB" id="1148709at2"/>
<gene>
    <name evidence="1" type="ORF">SAMN04488008_11036</name>
</gene>
<dbReference type="GO" id="GO:0016829">
    <property type="term" value="F:lyase activity"/>
    <property type="evidence" value="ECO:0007669"/>
    <property type="project" value="UniProtKB-KW"/>
</dbReference>
<dbReference type="SUPFAM" id="SSF56752">
    <property type="entry name" value="D-aminoacid aminotransferase-like PLP-dependent enzymes"/>
    <property type="match status" value="1"/>
</dbReference>
<evidence type="ECO:0000313" key="1">
    <source>
        <dbReference type="EMBL" id="SEM14396.1"/>
    </source>
</evidence>
<protein>
    <submittedName>
        <fullName evidence="1">4-amino-4-deoxychorismate lyase</fullName>
    </submittedName>
</protein>
<dbReference type="InterPro" id="IPR001544">
    <property type="entry name" value="Aminotrans_IV"/>
</dbReference>
<dbReference type="InterPro" id="IPR043132">
    <property type="entry name" value="BCAT-like_C"/>
</dbReference>
<organism evidence="1 2">
    <name type="scientific">Maribacter orientalis</name>
    <dbReference type="NCBI Taxonomy" id="228957"/>
    <lineage>
        <taxon>Bacteria</taxon>
        <taxon>Pseudomonadati</taxon>
        <taxon>Bacteroidota</taxon>
        <taxon>Flavobacteriia</taxon>
        <taxon>Flavobacteriales</taxon>
        <taxon>Flavobacteriaceae</taxon>
        <taxon>Maribacter</taxon>
    </lineage>
</organism>
<dbReference type="AlphaFoldDB" id="A0A1H7VYR8"/>
<dbReference type="Proteomes" id="UP000198990">
    <property type="component" value="Unassembled WGS sequence"/>
</dbReference>
<evidence type="ECO:0000313" key="2">
    <source>
        <dbReference type="Proteomes" id="UP000198990"/>
    </source>
</evidence>
<proteinExistence type="predicted"/>
<dbReference type="STRING" id="228957.SAMN04488008_11036"/>
<accession>A0A1H7VYR8</accession>
<dbReference type="EMBL" id="FNZN01000010">
    <property type="protein sequence ID" value="SEM14396.1"/>
    <property type="molecule type" value="Genomic_DNA"/>
</dbReference>
<dbReference type="InterPro" id="IPR036038">
    <property type="entry name" value="Aminotransferase-like"/>
</dbReference>
<dbReference type="InterPro" id="IPR043131">
    <property type="entry name" value="BCAT-like_N"/>
</dbReference>
<reference evidence="2" key="1">
    <citation type="submission" date="2016-10" db="EMBL/GenBank/DDBJ databases">
        <authorList>
            <person name="Varghese N."/>
            <person name="Submissions S."/>
        </authorList>
    </citation>
    <scope>NUCLEOTIDE SEQUENCE [LARGE SCALE GENOMIC DNA]</scope>
    <source>
        <strain evidence="2">DSM 16471</strain>
    </source>
</reference>
<keyword evidence="1" id="KW-0456">Lyase</keyword>
<sequence>MYPLFESVCIANGEIQNGTYHESRFKSSFYALFGFEAKYSLFDNLNLPLIDTSLKCKLRIEYNEIGVKWTVSEYVNKIPTSLLLLKNDEIDYRLKYTDRKQLNHSYLQKGDFEDVLIIKNGFITDATYSNILFTDGHKIITPSTSLLQGTCRTRLLTEEIITEAPIKADSIHLFESFQLINALNDFDENRWISIQNIANG</sequence>